<evidence type="ECO:0000313" key="5">
    <source>
        <dbReference type="Proteomes" id="UP000473699"/>
    </source>
</evidence>
<keyword evidence="2" id="KW-0812">Transmembrane</keyword>
<dbReference type="InterPro" id="IPR003869">
    <property type="entry name" value="Polysac_CapD-like"/>
</dbReference>
<dbReference type="CDD" id="cd05237">
    <property type="entry name" value="UDP_invert_4-6DH_SDR_e"/>
    <property type="match status" value="1"/>
</dbReference>
<accession>A0A6L5Y8P1</accession>
<gene>
    <name evidence="4" type="ORF">FYJ74_00670</name>
</gene>
<comment type="caution">
    <text evidence="4">The sequence shown here is derived from an EMBL/GenBank/DDBJ whole genome shotgun (WGS) entry which is preliminary data.</text>
</comment>
<dbReference type="PANTHER" id="PTHR43318:SF1">
    <property type="entry name" value="POLYSACCHARIDE BIOSYNTHESIS PROTEIN EPSC-RELATED"/>
    <property type="match status" value="1"/>
</dbReference>
<keyword evidence="2" id="KW-0472">Membrane</keyword>
<dbReference type="Pfam" id="PF02719">
    <property type="entry name" value="Polysacc_synt_2"/>
    <property type="match status" value="1"/>
</dbReference>
<dbReference type="Pfam" id="PF13727">
    <property type="entry name" value="CoA_binding_3"/>
    <property type="match status" value="1"/>
</dbReference>
<protein>
    <submittedName>
        <fullName evidence="4">Polysaccharide biosynthesis protein</fullName>
    </submittedName>
</protein>
<evidence type="ECO:0000256" key="1">
    <source>
        <dbReference type="ARBA" id="ARBA00007430"/>
    </source>
</evidence>
<feature type="transmembrane region" description="Helical" evidence="2">
    <location>
        <begin position="52"/>
        <end position="75"/>
    </location>
</feature>
<dbReference type="Proteomes" id="UP000473699">
    <property type="component" value="Unassembled WGS sequence"/>
</dbReference>
<dbReference type="Gene3D" id="3.40.50.720">
    <property type="entry name" value="NAD(P)-binding Rossmann-like Domain"/>
    <property type="match status" value="2"/>
</dbReference>
<proteinExistence type="inferred from homology"/>
<name>A0A6L5Y8P1_9BACT</name>
<sequence length="621" mass="68027">MENRSLQIVRAWRSLGTQNGCVALIDALLLSLAVYISYALRFSIFLEHAATYGIFAAGPLYVAAVMLSFYAGGVYRIYWLQTSIEELLILLKAYVLACVVLIGLYIGIDVPFVVPLSVMGMLVLCGFAFLTLLRLSWRLTLKEHNGRPLRKTLIVGAGEAGALLARDLKRHDSDFNVIGFLDDDPAKSKKTVAGIPVLGALGDLIGIVGAERISDVLVALPSAPAVRVRDLLNELLSLKISVRILPSLQELADGTVTLNKLRKVRLEDLLSREPVVLDTQQIGQLLRGRVVLISGAGGSIGSEIVRQILPYAPETLVVLGHGEHSIYTLLEELRERACRVKLVPIIADVADERAVEEVFSRWRPDIVFHAAAHKHVPLMECNVREAIRTNALGTWTLGRMAGKYNARRFVMISTDKAVNPSSVMGASKRIAEMALTELQQDSPQTAYVAVRFGNVLGSRGSVVPKFERQIAAGGPVTVTHPQMSRYFMLISEAAGLVLQTAAIGLPGRIYLLDMGKPVNIAEVARTLIRLNGYDPDRDVRIAYTGIRPGEKLFEELFYDEKHVEATSHPKIFCARISEEGYAEVKGMLGKIKTLLEEPEIVSSLAKVVPEYRSSGEAAGEK</sequence>
<feature type="transmembrane region" description="Helical" evidence="2">
    <location>
        <begin position="112"/>
        <end position="133"/>
    </location>
</feature>
<reference evidence="4 5" key="1">
    <citation type="submission" date="2019-08" db="EMBL/GenBank/DDBJ databases">
        <title>In-depth cultivation of the pig gut microbiome towards novel bacterial diversity and tailored functional studies.</title>
        <authorList>
            <person name="Wylensek D."/>
            <person name="Hitch T.C.A."/>
            <person name="Clavel T."/>
        </authorList>
    </citation>
    <scope>NUCLEOTIDE SEQUENCE [LARGE SCALE GENOMIC DNA]</scope>
    <source>
        <strain evidence="4 5">SM-530-WT-4B</strain>
    </source>
</reference>
<feature type="transmembrane region" description="Helical" evidence="2">
    <location>
        <begin position="87"/>
        <end position="106"/>
    </location>
</feature>
<comment type="similarity">
    <text evidence="1">Belongs to the polysaccharide synthase family.</text>
</comment>
<feature type="transmembrane region" description="Helical" evidence="2">
    <location>
        <begin position="21"/>
        <end position="40"/>
    </location>
</feature>
<feature type="domain" description="Polysaccharide biosynthesis protein CapD-like" evidence="3">
    <location>
        <begin position="291"/>
        <end position="574"/>
    </location>
</feature>
<dbReference type="EMBL" id="VUNH01000001">
    <property type="protein sequence ID" value="MST54571.1"/>
    <property type="molecule type" value="Genomic_DNA"/>
</dbReference>
<dbReference type="RefSeq" id="WP_326830834.1">
    <property type="nucleotide sequence ID" value="NZ_VUNH01000001.1"/>
</dbReference>
<dbReference type="InterPro" id="IPR051203">
    <property type="entry name" value="Polysaccharide_Synthase-Rel"/>
</dbReference>
<evidence type="ECO:0000256" key="2">
    <source>
        <dbReference type="SAM" id="Phobius"/>
    </source>
</evidence>
<keyword evidence="2" id="KW-1133">Transmembrane helix</keyword>
<organism evidence="4 5">
    <name type="scientific">Pyramidobacter porci</name>
    <dbReference type="NCBI Taxonomy" id="2605789"/>
    <lineage>
        <taxon>Bacteria</taxon>
        <taxon>Thermotogati</taxon>
        <taxon>Synergistota</taxon>
        <taxon>Synergistia</taxon>
        <taxon>Synergistales</taxon>
        <taxon>Dethiosulfovibrionaceae</taxon>
        <taxon>Pyramidobacter</taxon>
    </lineage>
</organism>
<evidence type="ECO:0000313" key="4">
    <source>
        <dbReference type="EMBL" id="MST54571.1"/>
    </source>
</evidence>
<keyword evidence="5" id="KW-1185">Reference proteome</keyword>
<dbReference type="SUPFAM" id="SSF51735">
    <property type="entry name" value="NAD(P)-binding Rossmann-fold domains"/>
    <property type="match status" value="2"/>
</dbReference>
<evidence type="ECO:0000259" key="3">
    <source>
        <dbReference type="Pfam" id="PF02719"/>
    </source>
</evidence>
<dbReference type="AlphaFoldDB" id="A0A6L5Y8P1"/>
<dbReference type="InterPro" id="IPR036291">
    <property type="entry name" value="NAD(P)-bd_dom_sf"/>
</dbReference>
<dbReference type="PANTHER" id="PTHR43318">
    <property type="entry name" value="UDP-N-ACETYLGLUCOSAMINE 4,6-DEHYDRATASE"/>
    <property type="match status" value="1"/>
</dbReference>